<protein>
    <recommendedName>
        <fullName evidence="4">Intracellular septation protein A</fullName>
    </recommendedName>
</protein>
<gene>
    <name evidence="2" type="ORF">CLV47_10999</name>
</gene>
<dbReference type="NCBIfam" id="NF041646">
    <property type="entry name" value="VC0807_fam"/>
    <property type="match status" value="1"/>
</dbReference>
<feature type="transmembrane region" description="Helical" evidence="1">
    <location>
        <begin position="166"/>
        <end position="186"/>
    </location>
</feature>
<dbReference type="Proteomes" id="UP000237752">
    <property type="component" value="Unassembled WGS sequence"/>
</dbReference>
<dbReference type="AlphaFoldDB" id="A0A2T0ZYW8"/>
<evidence type="ECO:0000313" key="3">
    <source>
        <dbReference type="Proteomes" id="UP000237752"/>
    </source>
</evidence>
<evidence type="ECO:0000256" key="1">
    <source>
        <dbReference type="SAM" id="Phobius"/>
    </source>
</evidence>
<evidence type="ECO:0008006" key="4">
    <source>
        <dbReference type="Google" id="ProtNLM"/>
    </source>
</evidence>
<keyword evidence="1" id="KW-1133">Transmembrane helix</keyword>
<reference evidence="2 3" key="1">
    <citation type="submission" date="2018-03" db="EMBL/GenBank/DDBJ databases">
        <title>Genomic Encyclopedia of Archaeal and Bacterial Type Strains, Phase II (KMG-II): from individual species to whole genera.</title>
        <authorList>
            <person name="Goeker M."/>
        </authorList>
    </citation>
    <scope>NUCLEOTIDE SEQUENCE [LARGE SCALE GENOMIC DNA]</scope>
    <source>
        <strain evidence="2 3">DSM 100065</strain>
    </source>
</reference>
<accession>A0A2T0ZYW8</accession>
<feature type="transmembrane region" description="Helical" evidence="1">
    <location>
        <begin position="59"/>
        <end position="78"/>
    </location>
</feature>
<dbReference type="RefSeq" id="WP_106349309.1">
    <property type="nucleotide sequence ID" value="NZ_PVUE01000009.1"/>
</dbReference>
<feature type="transmembrane region" description="Helical" evidence="1">
    <location>
        <begin position="84"/>
        <end position="104"/>
    </location>
</feature>
<sequence>MQSIIKRCRGILIDIAAPLVLFYGLRAGGVSDMVALIVGMVPPLGSALYSLARTRRTDAFGMLVLAAMVLSLIASLLAGSPRDLLVRNALVSAPLGIWVLVTVWRGTPISFEVTRTLMPQLAPAMDRLWVERPRFRRAWRQITAMWGILGLVDAGLRIYFSYTLAVATVPVLDIAVTIGTVVALQIPTHLFLRRSGCWVVLFERRARAAYLASAPMRRRADPHATASSAAASHRFGG</sequence>
<name>A0A2T0ZYW8_9ACTN</name>
<comment type="caution">
    <text evidence="2">The sequence shown here is derived from an EMBL/GenBank/DDBJ whole genome shotgun (WGS) entry which is preliminary data.</text>
</comment>
<dbReference type="EMBL" id="PVUE01000009">
    <property type="protein sequence ID" value="PRZ41552.1"/>
    <property type="molecule type" value="Genomic_DNA"/>
</dbReference>
<organism evidence="2 3">
    <name type="scientific">Antricoccus suffuscus</name>
    <dbReference type="NCBI Taxonomy" id="1629062"/>
    <lineage>
        <taxon>Bacteria</taxon>
        <taxon>Bacillati</taxon>
        <taxon>Actinomycetota</taxon>
        <taxon>Actinomycetes</taxon>
        <taxon>Geodermatophilales</taxon>
        <taxon>Antricoccaceae</taxon>
        <taxon>Antricoccus</taxon>
    </lineage>
</organism>
<evidence type="ECO:0000313" key="2">
    <source>
        <dbReference type="EMBL" id="PRZ41552.1"/>
    </source>
</evidence>
<proteinExistence type="predicted"/>
<keyword evidence="1" id="KW-0472">Membrane</keyword>
<keyword evidence="1" id="KW-0812">Transmembrane</keyword>
<keyword evidence="3" id="KW-1185">Reference proteome</keyword>
<dbReference type="OrthoDB" id="3781030at2"/>